<evidence type="ECO:0000256" key="1">
    <source>
        <dbReference type="SAM" id="Phobius"/>
    </source>
</evidence>
<sequence length="105" mass="11819">MMEILLTCIIGIVVGAIDVLPMIKMRLDKYSIISAYVFYFILPFVIFNIDLYGITWWLKGSIVGFALALPTIIIVAKEDKKSTPPMIIMSIVLGTLIGMIQYFLL</sequence>
<dbReference type="STRING" id="100884.GCA_000269565_02246"/>
<feature type="transmembrane region" description="Helical" evidence="1">
    <location>
        <begin position="87"/>
        <end position="104"/>
    </location>
</feature>
<evidence type="ECO:0000313" key="3">
    <source>
        <dbReference type="Proteomes" id="UP000003157"/>
    </source>
</evidence>
<dbReference type="EMBL" id="ADKX01000035">
    <property type="protein sequence ID" value="EFW04564.1"/>
    <property type="molecule type" value="Genomic_DNA"/>
</dbReference>
<reference evidence="2 3" key="1">
    <citation type="submission" date="2010-12" db="EMBL/GenBank/DDBJ databases">
        <title>The Genome Sequence of Coprobacillus sp. strain 29_1.</title>
        <authorList>
            <consortium name="The Broad Institute Genome Sequencing Platform"/>
            <person name="Earl A."/>
            <person name="Ward D."/>
            <person name="Feldgarden M."/>
            <person name="Gevers D."/>
            <person name="Daigneault M."/>
            <person name="Sibley C.D."/>
            <person name="White A."/>
            <person name="Strauss J."/>
            <person name="Allen-Vercoe E."/>
            <person name="Young S.K."/>
            <person name="Zeng Q."/>
            <person name="Gargeya S."/>
            <person name="Fitzgerald M."/>
            <person name="Haas B."/>
            <person name="Abouelleil A."/>
            <person name="Alvarado L."/>
            <person name="Arachchi H.M."/>
            <person name="Berlin A."/>
            <person name="Brown A."/>
            <person name="Chapman S.B."/>
            <person name="Chen Z."/>
            <person name="Dunbar C."/>
            <person name="Freedman E."/>
            <person name="Gearin G."/>
            <person name="Gellesch M."/>
            <person name="Goldberg J."/>
            <person name="Griggs A."/>
            <person name="Gujja S."/>
            <person name="Heilman E."/>
            <person name="Heiman D."/>
            <person name="Howarth C."/>
            <person name="Larson L."/>
            <person name="Lui A."/>
            <person name="MacDonald P.J.P."/>
            <person name="Mehta T."/>
            <person name="Montmayeur A."/>
            <person name="Murphy C."/>
            <person name="Neiman D."/>
            <person name="Pearson M."/>
            <person name="Priest M."/>
            <person name="Roberts A."/>
            <person name="Saif S."/>
            <person name="Shea T."/>
            <person name="Shenoy N."/>
            <person name="Sisk P."/>
            <person name="Stolte C."/>
            <person name="Sykes S."/>
            <person name="White J."/>
            <person name="Yandava C."/>
            <person name="Nusbaum C."/>
            <person name="Birren B."/>
        </authorList>
    </citation>
    <scope>NUCLEOTIDE SEQUENCE [LARGE SCALE GENOMIC DNA]</scope>
    <source>
        <strain evidence="2 3">29_1</strain>
    </source>
</reference>
<dbReference type="OrthoDB" id="1047115at2"/>
<protein>
    <submittedName>
        <fullName evidence="2">Uncharacterized protein</fullName>
    </submittedName>
</protein>
<feature type="transmembrane region" description="Helical" evidence="1">
    <location>
        <begin position="56"/>
        <end position="75"/>
    </location>
</feature>
<dbReference type="eggNOG" id="ENOG5032S18">
    <property type="taxonomic scope" value="Bacteria"/>
</dbReference>
<feature type="transmembrane region" description="Helical" evidence="1">
    <location>
        <begin position="32"/>
        <end position="49"/>
    </location>
</feature>
<dbReference type="RefSeq" id="WP_008789235.1">
    <property type="nucleotide sequence ID" value="NZ_AKCB01000001.1"/>
</dbReference>
<name>E7GBJ4_9FIRM</name>
<gene>
    <name evidence="2" type="ORF">HMPREF9488_02135</name>
</gene>
<comment type="caution">
    <text evidence="2">The sequence shown here is derived from an EMBL/GenBank/DDBJ whole genome shotgun (WGS) entry which is preliminary data.</text>
</comment>
<dbReference type="HOGENOM" id="CLU_165293_0_0_9"/>
<organism evidence="2 3">
    <name type="scientific">Coprobacillus cateniformis</name>
    <dbReference type="NCBI Taxonomy" id="100884"/>
    <lineage>
        <taxon>Bacteria</taxon>
        <taxon>Bacillati</taxon>
        <taxon>Bacillota</taxon>
        <taxon>Erysipelotrichia</taxon>
        <taxon>Erysipelotrichales</taxon>
        <taxon>Coprobacillaceae</taxon>
        <taxon>Coprobacillus</taxon>
    </lineage>
</organism>
<keyword evidence="1" id="KW-0812">Transmembrane</keyword>
<dbReference type="GeneID" id="78230080"/>
<dbReference type="Proteomes" id="UP000003157">
    <property type="component" value="Unassembled WGS sequence"/>
</dbReference>
<keyword evidence="3" id="KW-1185">Reference proteome</keyword>
<keyword evidence="1" id="KW-1133">Transmembrane helix</keyword>
<keyword evidence="1" id="KW-0472">Membrane</keyword>
<evidence type="ECO:0000313" key="2">
    <source>
        <dbReference type="EMBL" id="EFW04564.1"/>
    </source>
</evidence>
<accession>E7GBJ4</accession>
<proteinExistence type="predicted"/>
<dbReference type="AlphaFoldDB" id="E7GBJ4"/>